<sequence>MSSEGAGKTVCVTGASGYIASWLVKLLLQRGYTVKASVRDPNDPKKTEHLLRLPGAHERLQLFQANLMDEGCFDSILAGCEGVFHTASPCFMEATDPQTELIEPAVKGTLNVLSSCAKTPSVKRVVVTSSMASVNYNRRPKTPEVTVDETWFADQEFCKESKFWYMLSKSLAEEAAWKFAKEHGIDMITIHPSVVIGPLLQPTLNESASMVLNLINGMVTIVCGRGKKTYPNLTFGWVDVREVVNAHILAFEVPSAHGRYCVVGRVAHYSEIVKILQELYPCIQLPQKCADDKPFEPTYTVSKEKTESLGIVFTPLEVSLKDIVESLREKKFISF</sequence>
<dbReference type="InterPro" id="IPR036291">
    <property type="entry name" value="NAD(P)-bd_dom_sf"/>
</dbReference>
<proteinExistence type="predicted"/>
<dbReference type="Pfam" id="PF01370">
    <property type="entry name" value="Epimerase"/>
    <property type="match status" value="1"/>
</dbReference>
<evidence type="ECO:0000259" key="2">
    <source>
        <dbReference type="Pfam" id="PF01370"/>
    </source>
</evidence>
<dbReference type="PANTHER" id="PTHR10366:SF852">
    <property type="entry name" value="CINNAMOYL-COA REDUCTASE CAD2"/>
    <property type="match status" value="1"/>
</dbReference>
<dbReference type="Proteomes" id="UP000631114">
    <property type="component" value="Unassembled WGS sequence"/>
</dbReference>
<dbReference type="SUPFAM" id="SSF51735">
    <property type="entry name" value="NAD(P)-binding Rossmann-fold domains"/>
    <property type="match status" value="1"/>
</dbReference>
<dbReference type="AlphaFoldDB" id="A0A835LLY8"/>
<reference evidence="3 4" key="1">
    <citation type="submission" date="2020-10" db="EMBL/GenBank/DDBJ databases">
        <title>The Coptis chinensis genome and diversification of protoberbering-type alkaloids.</title>
        <authorList>
            <person name="Wang B."/>
            <person name="Shu S."/>
            <person name="Song C."/>
            <person name="Liu Y."/>
        </authorList>
    </citation>
    <scope>NUCLEOTIDE SEQUENCE [LARGE SCALE GENOMIC DNA]</scope>
    <source>
        <strain evidence="3">HL-2020</strain>
        <tissue evidence="3">Leaf</tissue>
    </source>
</reference>
<keyword evidence="1" id="KW-0560">Oxidoreductase</keyword>
<name>A0A835LLY8_9MAGN</name>
<dbReference type="OrthoDB" id="2735536at2759"/>
<feature type="domain" description="NAD-dependent epimerase/dehydratase" evidence="2">
    <location>
        <begin position="10"/>
        <end position="258"/>
    </location>
</feature>
<dbReference type="PANTHER" id="PTHR10366">
    <property type="entry name" value="NAD DEPENDENT EPIMERASE/DEHYDRATASE"/>
    <property type="match status" value="1"/>
</dbReference>
<dbReference type="CDD" id="cd08958">
    <property type="entry name" value="FR_SDR_e"/>
    <property type="match status" value="1"/>
</dbReference>
<dbReference type="InterPro" id="IPR001509">
    <property type="entry name" value="Epimerase_deHydtase"/>
</dbReference>
<comment type="caution">
    <text evidence="3">The sequence shown here is derived from an EMBL/GenBank/DDBJ whole genome shotgun (WGS) entry which is preliminary data.</text>
</comment>
<dbReference type="InterPro" id="IPR050425">
    <property type="entry name" value="NAD(P)_dehydrat-like"/>
</dbReference>
<protein>
    <recommendedName>
        <fullName evidence="2">NAD-dependent epimerase/dehydratase domain-containing protein</fullName>
    </recommendedName>
</protein>
<evidence type="ECO:0000256" key="1">
    <source>
        <dbReference type="ARBA" id="ARBA00023002"/>
    </source>
</evidence>
<dbReference type="Gene3D" id="3.40.50.720">
    <property type="entry name" value="NAD(P)-binding Rossmann-like Domain"/>
    <property type="match status" value="1"/>
</dbReference>
<gene>
    <name evidence="3" type="ORF">IFM89_017713</name>
</gene>
<evidence type="ECO:0000313" key="4">
    <source>
        <dbReference type="Proteomes" id="UP000631114"/>
    </source>
</evidence>
<keyword evidence="4" id="KW-1185">Reference proteome</keyword>
<dbReference type="GO" id="GO:0016616">
    <property type="term" value="F:oxidoreductase activity, acting on the CH-OH group of donors, NAD or NADP as acceptor"/>
    <property type="evidence" value="ECO:0007669"/>
    <property type="project" value="TreeGrafter"/>
</dbReference>
<evidence type="ECO:0000313" key="3">
    <source>
        <dbReference type="EMBL" id="KAF9597367.1"/>
    </source>
</evidence>
<organism evidence="3 4">
    <name type="scientific">Coptis chinensis</name>
    <dbReference type="NCBI Taxonomy" id="261450"/>
    <lineage>
        <taxon>Eukaryota</taxon>
        <taxon>Viridiplantae</taxon>
        <taxon>Streptophyta</taxon>
        <taxon>Embryophyta</taxon>
        <taxon>Tracheophyta</taxon>
        <taxon>Spermatophyta</taxon>
        <taxon>Magnoliopsida</taxon>
        <taxon>Ranunculales</taxon>
        <taxon>Ranunculaceae</taxon>
        <taxon>Coptidoideae</taxon>
        <taxon>Coptis</taxon>
    </lineage>
</organism>
<dbReference type="EMBL" id="JADFTS010000007">
    <property type="protein sequence ID" value="KAF9597367.1"/>
    <property type="molecule type" value="Genomic_DNA"/>
</dbReference>
<dbReference type="FunFam" id="3.40.50.720:FF:000085">
    <property type="entry name" value="Dihydroflavonol reductase"/>
    <property type="match status" value="1"/>
</dbReference>
<accession>A0A835LLY8</accession>